<evidence type="ECO:0000313" key="6">
    <source>
        <dbReference type="Proteomes" id="UP000007947"/>
    </source>
</evidence>
<dbReference type="HOGENOM" id="CLU_036590_4_1_11"/>
<feature type="domain" description="Bacterial bifunctional deaminase-reductase C-terminal" evidence="4">
    <location>
        <begin position="12"/>
        <end position="223"/>
    </location>
</feature>
<evidence type="ECO:0000313" key="5">
    <source>
        <dbReference type="EMBL" id="BAK33141.1"/>
    </source>
</evidence>
<keyword evidence="3" id="KW-0560">Oxidoreductase</keyword>
<dbReference type="PANTHER" id="PTHR38011:SF7">
    <property type="entry name" value="2,5-DIAMINO-6-RIBOSYLAMINO-4(3H)-PYRIMIDINONE 5'-PHOSPHATE REDUCTASE"/>
    <property type="match status" value="1"/>
</dbReference>
<organism evidence="5 6">
    <name type="scientific">Microlunatus phosphovorus (strain ATCC 700054 / DSM 10555 / JCM 9379 / NBRC 101784 / NCIMB 13414 / VKM Ac-1990 / NM-1)</name>
    <dbReference type="NCBI Taxonomy" id="1032480"/>
    <lineage>
        <taxon>Bacteria</taxon>
        <taxon>Bacillati</taxon>
        <taxon>Actinomycetota</taxon>
        <taxon>Actinomycetes</taxon>
        <taxon>Propionibacteriales</taxon>
        <taxon>Propionibacteriaceae</taxon>
        <taxon>Microlunatus</taxon>
    </lineage>
</organism>
<sequence length="237" mass="25582">MVAVSARPAERPYTLLSCCISLDGYLDGASGPRWVLSGAADLDRVDALRAGCDAILVGAGTIRRDDPRLLVRDQERIGERLARGLSASPIKVTLSSSGELPPEAAFFRAGDGLKLVYCPTATADRLRTQCDGRATLVEVGERVDVRRLSEDLYARGVRRLMVEGGGSVLTQFLVGDLADELQLAVAPVFVGDHRAPRFVGEGDFPWGPDRRARLVEARPVGDVVLHRYALSGRYGLP</sequence>
<gene>
    <name evidence="5" type="ordered locus">MLP_01270</name>
</gene>
<dbReference type="Pfam" id="PF01872">
    <property type="entry name" value="RibD_C"/>
    <property type="match status" value="1"/>
</dbReference>
<dbReference type="eggNOG" id="COG1985">
    <property type="taxonomic scope" value="Bacteria"/>
</dbReference>
<dbReference type="STRING" id="1032480.MLP_01270"/>
<keyword evidence="2" id="KW-0521">NADP</keyword>
<dbReference type="InterPro" id="IPR002734">
    <property type="entry name" value="RibDG_C"/>
</dbReference>
<dbReference type="InterPro" id="IPR050765">
    <property type="entry name" value="Riboflavin_Biosynth_HTPR"/>
</dbReference>
<dbReference type="GO" id="GO:0009231">
    <property type="term" value="P:riboflavin biosynthetic process"/>
    <property type="evidence" value="ECO:0007669"/>
    <property type="project" value="InterPro"/>
</dbReference>
<protein>
    <recommendedName>
        <fullName evidence="4">Bacterial bifunctional deaminase-reductase C-terminal domain-containing protein</fullName>
    </recommendedName>
</protein>
<proteinExistence type="predicted"/>
<dbReference type="GO" id="GO:0008703">
    <property type="term" value="F:5-amino-6-(5-phosphoribosylamino)uracil reductase activity"/>
    <property type="evidence" value="ECO:0007669"/>
    <property type="project" value="InterPro"/>
</dbReference>
<keyword evidence="6" id="KW-1185">Reference proteome</keyword>
<dbReference type="SUPFAM" id="SSF53597">
    <property type="entry name" value="Dihydrofolate reductase-like"/>
    <property type="match status" value="1"/>
</dbReference>
<evidence type="ECO:0000256" key="2">
    <source>
        <dbReference type="ARBA" id="ARBA00022857"/>
    </source>
</evidence>
<dbReference type="EMBL" id="AP012204">
    <property type="protein sequence ID" value="BAK33141.1"/>
    <property type="molecule type" value="Genomic_DNA"/>
</dbReference>
<dbReference type="AlphaFoldDB" id="F5XHJ6"/>
<dbReference type="Gene3D" id="3.40.430.10">
    <property type="entry name" value="Dihydrofolate Reductase, subunit A"/>
    <property type="match status" value="1"/>
</dbReference>
<dbReference type="PANTHER" id="PTHR38011">
    <property type="entry name" value="DIHYDROFOLATE REDUCTASE FAMILY PROTEIN (AFU_ORTHOLOGUE AFUA_8G06820)"/>
    <property type="match status" value="1"/>
</dbReference>
<evidence type="ECO:0000256" key="3">
    <source>
        <dbReference type="ARBA" id="ARBA00023002"/>
    </source>
</evidence>
<comment type="pathway">
    <text evidence="1">Cofactor biosynthesis; riboflavin biosynthesis.</text>
</comment>
<dbReference type="Proteomes" id="UP000007947">
    <property type="component" value="Chromosome"/>
</dbReference>
<evidence type="ECO:0000256" key="1">
    <source>
        <dbReference type="ARBA" id="ARBA00005104"/>
    </source>
</evidence>
<accession>F5XHJ6</accession>
<reference evidence="5 6" key="1">
    <citation type="submission" date="2011-05" db="EMBL/GenBank/DDBJ databases">
        <title>Whole genome sequence of Microlunatus phosphovorus NM-1.</title>
        <authorList>
            <person name="Hosoyama A."/>
            <person name="Sasaki K."/>
            <person name="Harada T."/>
            <person name="Igarashi R."/>
            <person name="Kawakoshi A."/>
            <person name="Sasagawa M."/>
            <person name="Fukada J."/>
            <person name="Nakamura S."/>
            <person name="Katano Y."/>
            <person name="Hanada S."/>
            <person name="Kamagata Y."/>
            <person name="Nakamura N."/>
            <person name="Yamazaki S."/>
            <person name="Fujita N."/>
        </authorList>
    </citation>
    <scope>NUCLEOTIDE SEQUENCE [LARGE SCALE GENOMIC DNA]</scope>
    <source>
        <strain evidence="6">ATCC 700054 / DSM 10555 / JCM 9379 / NBRC 101784 / NCIMB 13414 / VKM Ac-1990 / NM-1</strain>
    </source>
</reference>
<name>F5XHJ6_MICPN</name>
<evidence type="ECO:0000259" key="4">
    <source>
        <dbReference type="Pfam" id="PF01872"/>
    </source>
</evidence>
<dbReference type="KEGG" id="mph:MLP_01270"/>
<dbReference type="InterPro" id="IPR024072">
    <property type="entry name" value="DHFR-like_dom_sf"/>
</dbReference>